<dbReference type="EMBL" id="JJQB01000124">
    <property type="protein sequence ID" value="KKH16568.1"/>
    <property type="molecule type" value="Genomic_DNA"/>
</dbReference>
<evidence type="ECO:0000313" key="62">
    <source>
        <dbReference type="Proteomes" id="UP000034577"/>
    </source>
</evidence>
<evidence type="ECO:0000313" key="40">
    <source>
        <dbReference type="Proteomes" id="UP000033889"/>
    </source>
</evidence>
<dbReference type="EMBL" id="JJPP01000009">
    <property type="protein sequence ID" value="KKG83926.1"/>
    <property type="molecule type" value="Genomic_DNA"/>
</dbReference>
<dbReference type="Proteomes" id="UP000034733">
    <property type="component" value="Unassembled WGS sequence"/>
</dbReference>
<dbReference type="EMBL" id="JJPC01000139">
    <property type="protein sequence ID" value="KKG31440.1"/>
    <property type="molecule type" value="Genomic_DNA"/>
</dbReference>
<dbReference type="EMBL" id="JJQC01000104">
    <property type="protein sequence ID" value="KKH20176.1"/>
    <property type="molecule type" value="Genomic_DNA"/>
</dbReference>
<dbReference type="EMBL" id="JJPZ01000056">
    <property type="protein sequence ID" value="KKH11982.1"/>
    <property type="molecule type" value="Genomic_DNA"/>
</dbReference>
<evidence type="ECO:0000313" key="64">
    <source>
        <dbReference type="Proteomes" id="UP000034667"/>
    </source>
</evidence>
<evidence type="ECO:0000256" key="1">
    <source>
        <dbReference type="SAM" id="Phobius"/>
    </source>
</evidence>
<dbReference type="EMBL" id="JJPH01000043">
    <property type="protein sequence ID" value="KKG54046.1"/>
    <property type="molecule type" value="Genomic_DNA"/>
</dbReference>
<evidence type="ECO:0000313" key="71">
    <source>
        <dbReference type="Proteomes" id="UP000034950"/>
    </source>
</evidence>
<dbReference type="Proteomes" id="UP000034950">
    <property type="component" value="Unassembled WGS sequence"/>
</dbReference>
<dbReference type="EMBL" id="JJOU01000105">
    <property type="protein sequence ID" value="KKG14437.1"/>
    <property type="molecule type" value="Genomic_DNA"/>
</dbReference>
<dbReference type="Proteomes" id="UP000034820">
    <property type="component" value="Unassembled WGS sequence"/>
</dbReference>
<dbReference type="EMBL" id="JJPF01000009">
    <property type="protein sequence ID" value="KKG46685.1"/>
    <property type="molecule type" value="Genomic_DNA"/>
</dbReference>
<dbReference type="Proteomes" id="UP000034001">
    <property type="component" value="Unassembled WGS sequence"/>
</dbReference>
<reference evidence="38 39" key="1">
    <citation type="journal article" date="2015" name="ISME J.">
        <title>Genomic and phenotypic differentiation among Methanosarcina mazei populations from Columbia River sediment.</title>
        <authorList>
            <person name="Youngblut N.D."/>
            <person name="Wirth J.S."/>
            <person name="Henriksen J.R."/>
            <person name="Smith M."/>
            <person name="Simon H."/>
            <person name="Metcalf W.W."/>
            <person name="Whitaker R.J."/>
        </authorList>
    </citation>
    <scope>NUCLEOTIDE SEQUENCE [LARGE SCALE GENOMIC DNA]</scope>
    <source>
        <strain evidence="29 44">1.F.A.1A.3</strain>
        <strain evidence="28 66">1.F.A.1B.3</strain>
        <strain evidence="30 41">1.F.A.1B.4</strain>
        <strain evidence="31 49">1.F.A.2.8</strain>
        <strain evidence="32 69">1.F.M.0.5</strain>
        <strain evidence="33 55">1.H.A.0.1</strain>
        <strain evidence="34 65">1.H.A.1A.4</strain>
        <strain evidence="35 52">1.H.A.2.1</strain>
        <strain evidence="36 59">1.H.A.2.6</strain>
        <strain evidence="2 43">2.F.T.2.6</strain>
        <strain evidence="3 57">3.F.A.1A.1</strain>
        <strain evidence="5 39">3.F.A.1A.3</strain>
        <strain evidence="4 54">3.F.A.1B.1</strain>
        <strain evidence="6 62">3.F.A.2.12</strain>
        <strain evidence="7 64">3.F.A.2.3</strain>
        <strain evidence="8 46">3.F.A.2.5</strain>
        <strain evidence="9 48">3.F.A.2.6</strain>
        <strain evidence="10 50">3.F.A.2.7</strain>
        <strain evidence="11 47">3.F.T.1A.1</strain>
        <strain evidence="12 53">3.F.T.1A.2</strain>
        <strain evidence="13 61">3.F.T.1A.4</strain>
        <strain evidence="14">3.H.A.1A.1</strain>
        <strain evidence="15 45">3.H.A.1A.2</strain>
        <strain evidence="16 42">3.H.A.2.1</strain>
        <strain evidence="18 67">3.H.A.2.4</strain>
        <strain evidence="19 40">3.H.A.2.5</strain>
        <strain evidence="17 71">3.H.A.2.6</strain>
        <strain evidence="20 58">3.H.A.2.8</strain>
        <strain evidence="21 63">3.H.M.1A.1</strain>
        <strain evidence="22 60">3.H.M.1B.1</strain>
        <strain evidence="23 38">3.H.M.1B.2</strain>
        <strain evidence="24 51">3.H.M.1B.5</strain>
        <strain evidence="27 56">3.H.M.2.7</strain>
        <strain evidence="25 68">3.H.T.1A.1</strain>
        <strain evidence="26 70">3.H.T.1A.2</strain>
    </source>
</reference>
<evidence type="ECO:0000313" key="18">
    <source>
        <dbReference type="EMBL" id="KKG83926.1"/>
    </source>
</evidence>
<dbReference type="Proteomes" id="UP000034188">
    <property type="component" value="Unassembled WGS sequence"/>
</dbReference>
<dbReference type="EMBL" id="JJPV01000106">
    <property type="protein sequence ID" value="KKG97298.1"/>
    <property type="molecule type" value="Genomic_DNA"/>
</dbReference>
<reference evidence="37 72" key="2">
    <citation type="submission" date="2018-05" db="EMBL/GenBank/DDBJ databases">
        <title>Methanosarcina gilichinskyana sp. nov., a novel methanogenic archaeon isolated from Holocene permafrost, North East Russia.</title>
        <authorList>
            <person name="Oshurkova V."/>
            <person name="Meer M."/>
            <person name="Bochkareva O."/>
            <person name="Shcherbakova V."/>
        </authorList>
    </citation>
    <scope>NUCLEOTIDE SEQUENCE [LARGE SCALE GENOMIC DNA]</scope>
    <source>
        <strain evidence="37 72">JL01</strain>
    </source>
</reference>
<dbReference type="Proteomes" id="UP000034298">
    <property type="component" value="Unassembled WGS sequence"/>
</dbReference>
<dbReference type="Proteomes" id="UP000034450">
    <property type="component" value="Unassembled WGS sequence"/>
</dbReference>
<dbReference type="EMBL" id="JJQK01000193">
    <property type="protein sequence ID" value="KKH48429.1"/>
    <property type="molecule type" value="Genomic_DNA"/>
</dbReference>
<dbReference type="EMBL" id="JJQN01000026">
    <property type="protein sequence ID" value="KKH62233.1"/>
    <property type="molecule type" value="Genomic_DNA"/>
</dbReference>
<evidence type="ECO:0000313" key="43">
    <source>
        <dbReference type="Proteomes" id="UP000034047"/>
    </source>
</evidence>
<keyword evidence="1" id="KW-0472">Membrane</keyword>
<dbReference type="Proteomes" id="UP000034279">
    <property type="component" value="Unassembled WGS sequence"/>
</dbReference>
<evidence type="ECO:0000313" key="15">
    <source>
        <dbReference type="EMBL" id="KKG75228.1"/>
    </source>
</evidence>
<evidence type="ECO:0000313" key="16">
    <source>
        <dbReference type="EMBL" id="KKG75962.1"/>
    </source>
</evidence>
<evidence type="ECO:0000313" key="50">
    <source>
        <dbReference type="Proteomes" id="UP000034243"/>
    </source>
</evidence>
<dbReference type="EMBL" id="JJPG01000115">
    <property type="protein sequence ID" value="KKG49619.1"/>
    <property type="molecule type" value="Genomic_DNA"/>
</dbReference>
<evidence type="ECO:0000313" key="10">
    <source>
        <dbReference type="EMBL" id="KKG54046.1"/>
    </source>
</evidence>
<evidence type="ECO:0000313" key="7">
    <source>
        <dbReference type="EMBL" id="KKG43004.1"/>
    </source>
</evidence>
<dbReference type="Proteomes" id="UP000034151">
    <property type="component" value="Unassembled WGS sequence"/>
</dbReference>
<dbReference type="Proteomes" id="UP000300067">
    <property type="component" value="Chromosome"/>
</dbReference>
<dbReference type="Proteomes" id="UP000033987">
    <property type="component" value="Unassembled WGS sequence"/>
</dbReference>
<evidence type="ECO:0000313" key="69">
    <source>
        <dbReference type="Proteomes" id="UP000034921"/>
    </source>
</evidence>
<evidence type="ECO:0000313" key="4">
    <source>
        <dbReference type="EMBL" id="KKG31440.1"/>
    </source>
</evidence>
<evidence type="ECO:0000313" key="42">
    <source>
        <dbReference type="Proteomes" id="UP000034001"/>
    </source>
</evidence>
<evidence type="ECO:0000313" key="9">
    <source>
        <dbReference type="EMBL" id="KKG49619.1"/>
    </source>
</evidence>
<evidence type="ECO:0000313" key="52">
    <source>
        <dbReference type="Proteomes" id="UP000034259"/>
    </source>
</evidence>
<evidence type="ECO:0000313" key="47">
    <source>
        <dbReference type="Proteomes" id="UP000034188"/>
    </source>
</evidence>
<dbReference type="Proteomes" id="UP000034047">
    <property type="component" value="Unassembled WGS sequence"/>
</dbReference>
<evidence type="ECO:0000313" key="36">
    <source>
        <dbReference type="EMBL" id="KKH62233.1"/>
    </source>
</evidence>
<dbReference type="EMBL" id="CP029709">
    <property type="protein sequence ID" value="QCR14862.1"/>
    <property type="molecule type" value="Genomic_DNA"/>
</dbReference>
<dbReference type="EMBL" id="JJPY01000069">
    <property type="protein sequence ID" value="KKH08372.1"/>
    <property type="molecule type" value="Genomic_DNA"/>
</dbReference>
<name>A0A0F8FUF9_METMZ</name>
<evidence type="ECO:0000313" key="70">
    <source>
        <dbReference type="Proteomes" id="UP000034944"/>
    </source>
</evidence>
<evidence type="ECO:0000313" key="8">
    <source>
        <dbReference type="EMBL" id="KKG46685.1"/>
    </source>
</evidence>
<dbReference type="EMBL" id="JJQE01000131">
    <property type="protein sequence ID" value="KKH26242.1"/>
    <property type="molecule type" value="Genomic_DNA"/>
</dbReference>
<evidence type="ECO:0000313" key="65">
    <source>
        <dbReference type="Proteomes" id="UP000034672"/>
    </source>
</evidence>
<dbReference type="Proteomes" id="UP000034566">
    <property type="component" value="Unassembled WGS sequence"/>
</dbReference>
<feature type="transmembrane region" description="Helical" evidence="1">
    <location>
        <begin position="68"/>
        <end position="86"/>
    </location>
</feature>
<dbReference type="EMBL" id="JJPE01000103">
    <property type="protein sequence ID" value="KKG43004.1"/>
    <property type="molecule type" value="Genomic_DNA"/>
</dbReference>
<evidence type="ECO:0000313" key="41">
    <source>
        <dbReference type="Proteomes" id="UP000033987"/>
    </source>
</evidence>
<evidence type="ECO:0000313" key="28">
    <source>
        <dbReference type="EMBL" id="KKH16568.1"/>
    </source>
</evidence>
<dbReference type="EMBL" id="JJPD01000177">
    <property type="protein sequence ID" value="KKG37380.1"/>
    <property type="molecule type" value="Genomic_DNA"/>
</dbReference>
<evidence type="ECO:0000313" key="58">
    <source>
        <dbReference type="Proteomes" id="UP000034409"/>
    </source>
</evidence>
<evidence type="ECO:0000313" key="56">
    <source>
        <dbReference type="Proteomes" id="UP000034387"/>
    </source>
</evidence>
<evidence type="ECO:0000313" key="61">
    <source>
        <dbReference type="Proteomes" id="UP000034566"/>
    </source>
</evidence>
<evidence type="ECO:0000313" key="14">
    <source>
        <dbReference type="EMBL" id="KKG67155.1"/>
    </source>
</evidence>
<dbReference type="EMBL" id="JJPW01000016">
    <property type="protein sequence ID" value="KKH03344.1"/>
    <property type="molecule type" value="Genomic_DNA"/>
</dbReference>
<protein>
    <submittedName>
        <fullName evidence="3">Uncharacterized protein</fullName>
    </submittedName>
</protein>
<dbReference type="Proteomes" id="UP000034657">
    <property type="component" value="Unassembled WGS sequence"/>
</dbReference>
<dbReference type="EMBL" id="JJPO01000020">
    <property type="protein sequence ID" value="KKG75962.1"/>
    <property type="molecule type" value="Genomic_DNA"/>
</dbReference>
<evidence type="ECO:0000313" key="39">
    <source>
        <dbReference type="Proteomes" id="UP000033878"/>
    </source>
</evidence>
<organism evidence="3 57">
    <name type="scientific">Methanosarcina mazei</name>
    <name type="common">Methanosarcina frisia</name>
    <dbReference type="NCBI Taxonomy" id="2209"/>
    <lineage>
        <taxon>Archaea</taxon>
        <taxon>Methanobacteriati</taxon>
        <taxon>Methanobacteriota</taxon>
        <taxon>Stenosarchaea group</taxon>
        <taxon>Methanomicrobia</taxon>
        <taxon>Methanosarcinales</taxon>
        <taxon>Methanosarcinaceae</taxon>
        <taxon>Methanosarcina</taxon>
    </lineage>
</organism>
<evidence type="ECO:0000313" key="32">
    <source>
        <dbReference type="EMBL" id="KKH26242.1"/>
    </source>
</evidence>
<evidence type="ECO:0000313" key="68">
    <source>
        <dbReference type="Proteomes" id="UP000034820"/>
    </source>
</evidence>
<dbReference type="EMBL" id="JJPJ01000152">
    <property type="protein sequence ID" value="KKG57349.1"/>
    <property type="molecule type" value="Genomic_DNA"/>
</dbReference>
<dbReference type="Proteomes" id="UP000034577">
    <property type="component" value="Unassembled WGS sequence"/>
</dbReference>
<evidence type="ECO:0000313" key="21">
    <source>
        <dbReference type="EMBL" id="KKG90952.1"/>
    </source>
</evidence>
<evidence type="ECO:0000313" key="19">
    <source>
        <dbReference type="EMBL" id="KKG84820.1"/>
    </source>
</evidence>
<evidence type="ECO:0000313" key="20">
    <source>
        <dbReference type="EMBL" id="KKG86155.1"/>
    </source>
</evidence>
<dbReference type="EMBL" id="JJPS01000193">
    <property type="protein sequence ID" value="KKG86155.1"/>
    <property type="molecule type" value="Genomic_DNA"/>
</dbReference>
<dbReference type="EMBL" id="JJQA01000058">
    <property type="protein sequence ID" value="KKH17437.1"/>
    <property type="molecule type" value="Genomic_DNA"/>
</dbReference>
<evidence type="ECO:0000313" key="34">
    <source>
        <dbReference type="EMBL" id="KKH36434.1"/>
    </source>
</evidence>
<feature type="transmembrane region" description="Helical" evidence="1">
    <location>
        <begin position="24"/>
        <end position="48"/>
    </location>
</feature>
<dbReference type="Proteomes" id="UP000033889">
    <property type="component" value="Unassembled WGS sequence"/>
</dbReference>
<dbReference type="EMBL" id="JJPT01000087">
    <property type="protein sequence ID" value="KKG90952.1"/>
    <property type="molecule type" value="Genomic_DNA"/>
</dbReference>
<evidence type="ECO:0000313" key="46">
    <source>
        <dbReference type="Proteomes" id="UP000034151"/>
    </source>
</evidence>
<keyword evidence="1" id="KW-1133">Transmembrane helix</keyword>
<dbReference type="EMBL" id="JJQI01000108">
    <property type="protein sequence ID" value="KKH36434.1"/>
    <property type="molecule type" value="Genomic_DNA"/>
</dbReference>
<evidence type="ECO:0000313" key="6">
    <source>
        <dbReference type="EMBL" id="KKG37380.1"/>
    </source>
</evidence>
<evidence type="ECO:0000313" key="54">
    <source>
        <dbReference type="Proteomes" id="UP000034298"/>
    </source>
</evidence>
<dbReference type="Proteomes" id="UP000034253">
    <property type="component" value="Unassembled WGS sequence"/>
</dbReference>
<evidence type="ECO:0000313" key="5">
    <source>
        <dbReference type="EMBL" id="KKG34922.1"/>
    </source>
</evidence>
<evidence type="ECO:0000313" key="26">
    <source>
        <dbReference type="EMBL" id="KKH11982.1"/>
    </source>
</evidence>
<evidence type="ECO:0000313" key="23">
    <source>
        <dbReference type="EMBL" id="KKG97298.1"/>
    </source>
</evidence>
<evidence type="ECO:0000313" key="31">
    <source>
        <dbReference type="EMBL" id="KKH25121.1"/>
    </source>
</evidence>
<dbReference type="Proteomes" id="UP000034667">
    <property type="component" value="Unassembled WGS sequence"/>
</dbReference>
<evidence type="ECO:0000313" key="44">
    <source>
        <dbReference type="Proteomes" id="UP000034064"/>
    </source>
</evidence>
<evidence type="ECO:0000313" key="11">
    <source>
        <dbReference type="EMBL" id="KKG55776.1"/>
    </source>
</evidence>
<dbReference type="EMBL" id="JJPA01000164">
    <property type="protein sequence ID" value="KKG30538.1"/>
    <property type="molecule type" value="Genomic_DNA"/>
</dbReference>
<evidence type="ECO:0000313" key="53">
    <source>
        <dbReference type="Proteomes" id="UP000034279"/>
    </source>
</evidence>
<dbReference type="EMBL" id="JJPN01000012">
    <property type="protein sequence ID" value="KKG75228.1"/>
    <property type="molecule type" value="Genomic_DNA"/>
</dbReference>
<evidence type="ECO:0000313" key="59">
    <source>
        <dbReference type="Proteomes" id="UP000034450"/>
    </source>
</evidence>
<evidence type="ECO:0000313" key="66">
    <source>
        <dbReference type="Proteomes" id="UP000034733"/>
    </source>
</evidence>
<dbReference type="EMBL" id="JJPU01000187">
    <property type="protein sequence ID" value="KKG92271.1"/>
    <property type="molecule type" value="Genomic_DNA"/>
</dbReference>
<dbReference type="EMBL" id="JJPM01000333">
    <property type="protein sequence ID" value="KKG67155.1"/>
    <property type="molecule type" value="Genomic_DNA"/>
</dbReference>
<evidence type="ECO:0000313" key="38">
    <source>
        <dbReference type="Proteomes" id="UP000033835"/>
    </source>
</evidence>
<evidence type="ECO:0000313" key="13">
    <source>
        <dbReference type="EMBL" id="KKG60768.1"/>
    </source>
</evidence>
<evidence type="ECO:0000313" key="3">
    <source>
        <dbReference type="EMBL" id="KKG30538.1"/>
    </source>
</evidence>
<dbReference type="PATRIC" id="fig|2209.39.peg.470"/>
<evidence type="ECO:0000313" key="22">
    <source>
        <dbReference type="EMBL" id="KKG92271.1"/>
    </source>
</evidence>
<dbReference type="Proteomes" id="UP000034243">
    <property type="component" value="Unassembled WGS sequence"/>
</dbReference>
<dbReference type="Proteomes" id="UP000034338">
    <property type="component" value="Unassembled WGS sequence"/>
</dbReference>
<evidence type="ECO:0000313" key="27">
    <source>
        <dbReference type="EMBL" id="KKH12120.1"/>
    </source>
</evidence>
<sequence length="91" mass="10564">MIFFIFLVASSATRIIIMTYYPQYTYFAHLLSTFLISMGMGFSIPFIIMKYISFPPTISMKMKKWIKIGLIILIFVSTFLGTYYGSMPQTQ</sequence>
<dbReference type="Proteomes" id="UP000034944">
    <property type="component" value="Unassembled WGS sequence"/>
</dbReference>
<proteinExistence type="predicted"/>
<evidence type="ECO:0000313" key="45">
    <source>
        <dbReference type="Proteomes" id="UP000034074"/>
    </source>
</evidence>
<evidence type="ECO:0000313" key="57">
    <source>
        <dbReference type="Proteomes" id="UP000034399"/>
    </source>
</evidence>
<dbReference type="Proteomes" id="UP000034399">
    <property type="component" value="Unassembled WGS sequence"/>
</dbReference>
<dbReference type="EMBL" id="JJQF01000082">
    <property type="protein sequence ID" value="KKH30326.1"/>
    <property type="molecule type" value="Genomic_DNA"/>
</dbReference>
<keyword evidence="1" id="KW-0812">Transmembrane</keyword>
<dbReference type="Proteomes" id="UP000034817">
    <property type="component" value="Unassembled WGS sequence"/>
</dbReference>
<dbReference type="AlphaFoldDB" id="A0A0F8FUF9"/>
<evidence type="ECO:0000313" key="30">
    <source>
        <dbReference type="EMBL" id="KKH20176.1"/>
    </source>
</evidence>
<evidence type="ECO:0000313" key="51">
    <source>
        <dbReference type="Proteomes" id="UP000034253"/>
    </source>
</evidence>
<dbReference type="Proteomes" id="UP000034672">
    <property type="component" value="Unassembled WGS sequence"/>
</dbReference>
<evidence type="ECO:0000313" key="37">
    <source>
        <dbReference type="EMBL" id="QCR14862.1"/>
    </source>
</evidence>
<evidence type="ECO:0000313" key="33">
    <source>
        <dbReference type="EMBL" id="KKH30326.1"/>
    </source>
</evidence>
<evidence type="ECO:0000313" key="72">
    <source>
        <dbReference type="Proteomes" id="UP000300067"/>
    </source>
</evidence>
<dbReference type="EMBL" id="JJPB01000009">
    <property type="protein sequence ID" value="KKG34922.1"/>
    <property type="molecule type" value="Genomic_DNA"/>
</dbReference>
<dbReference type="Proteomes" id="UP000034064">
    <property type="component" value="Unassembled WGS sequence"/>
</dbReference>
<dbReference type="EMBL" id="JJPQ01000033">
    <property type="protein sequence ID" value="KKG84820.1"/>
    <property type="molecule type" value="Genomic_DNA"/>
</dbReference>
<evidence type="ECO:0000313" key="63">
    <source>
        <dbReference type="Proteomes" id="UP000034657"/>
    </source>
</evidence>
<evidence type="ECO:0000313" key="60">
    <source>
        <dbReference type="Proteomes" id="UP000034468"/>
    </source>
</evidence>
<dbReference type="EMBL" id="JJPX01000049">
    <property type="protein sequence ID" value="KKH12120.1"/>
    <property type="molecule type" value="Genomic_DNA"/>
</dbReference>
<dbReference type="EMBL" id="JJPK01000078">
    <property type="protein sequence ID" value="KKG60768.1"/>
    <property type="molecule type" value="Genomic_DNA"/>
</dbReference>
<gene>
    <name evidence="37" type="ORF">DKM28_01260</name>
    <name evidence="4" type="ORF">DU30_00770</name>
    <name evidence="11" type="ORF">DU33_01535</name>
    <name evidence="2" type="ORF">DU34_05645</name>
    <name evidence="6" type="ORF">DU35_05200</name>
    <name evidence="10" type="ORF">DU36_01455</name>
    <name evidence="33" type="ORF">DU37_01460</name>
    <name evidence="9" type="ORF">DU38_02595</name>
    <name evidence="8" type="ORF">DU39_01900</name>
    <name evidence="7" type="ORF">DU41_03765</name>
    <name evidence="27" type="ORF">DU42_09040</name>
    <name evidence="14" type="ORF">DU43_08635</name>
    <name evidence="29" type="ORF">DU44_00195</name>
    <name evidence="13" type="ORF">DU45_00765</name>
    <name evidence="15" type="ORF">DU46_02335</name>
    <name evidence="28" type="ORF">DU48_01305</name>
    <name evidence="5" type="ORF">DU49_01610</name>
    <name evidence="25" type="ORF">DU51_00090</name>
    <name evidence="3" type="ORF">DU52_04430</name>
    <name evidence="18" type="ORF">DU55_02090</name>
    <name evidence="24" type="ORF">DU56_00720</name>
    <name evidence="17" type="ORF">DU57_13850</name>
    <name evidence="31" type="ORF">DU58_05955</name>
    <name evidence="20" type="ORF">DU59_04770</name>
    <name evidence="32" type="ORF">DU60_02875</name>
    <name evidence="19" type="ORF">DU61_15100</name>
    <name evidence="26" type="ORF">DU62_02475</name>
    <name evidence="16" type="ORF">DU63_03075</name>
    <name evidence="12" type="ORF">DU64_02210</name>
    <name evidence="30" type="ORF">DU65_01895</name>
    <name evidence="22" type="ORF">DU66_04320</name>
    <name evidence="23" type="ORF">DU68_00700</name>
    <name evidence="21" type="ORF">DU69_02255</name>
    <name evidence="34" type="ORF">DU71_18545</name>
    <name evidence="35" type="ORF">DU72_07405</name>
    <name evidence="36" type="ORF">DU74_04580</name>
</gene>
<dbReference type="EMBL" id="JJPR01000148">
    <property type="protein sequence ID" value="KKG82929.1"/>
    <property type="molecule type" value="Genomic_DNA"/>
</dbReference>
<accession>A0A0F8FUF9</accession>
<evidence type="ECO:0000313" key="12">
    <source>
        <dbReference type="EMBL" id="KKG57349.1"/>
    </source>
</evidence>
<dbReference type="Proteomes" id="UP000033878">
    <property type="component" value="Unassembled WGS sequence"/>
</dbReference>
<evidence type="ECO:0000313" key="67">
    <source>
        <dbReference type="Proteomes" id="UP000034817"/>
    </source>
</evidence>
<dbReference type="Proteomes" id="UP000034468">
    <property type="component" value="Unassembled WGS sequence"/>
</dbReference>
<evidence type="ECO:0000313" key="29">
    <source>
        <dbReference type="EMBL" id="KKH17437.1"/>
    </source>
</evidence>
<evidence type="ECO:0000313" key="25">
    <source>
        <dbReference type="EMBL" id="KKH08372.1"/>
    </source>
</evidence>
<evidence type="ECO:0000313" key="35">
    <source>
        <dbReference type="EMBL" id="KKH48429.1"/>
    </source>
</evidence>
<dbReference type="Proteomes" id="UP000034195">
    <property type="component" value="Unassembled WGS sequence"/>
</dbReference>
<dbReference type="Proteomes" id="UP000034921">
    <property type="component" value="Unassembled WGS sequence"/>
</dbReference>
<evidence type="ECO:0000313" key="24">
    <source>
        <dbReference type="EMBL" id="KKH03344.1"/>
    </source>
</evidence>
<dbReference type="Proteomes" id="UP000034387">
    <property type="component" value="Unassembled WGS sequence"/>
</dbReference>
<dbReference type="EMBL" id="JJQD01000165">
    <property type="protein sequence ID" value="KKH25121.1"/>
    <property type="molecule type" value="Genomic_DNA"/>
</dbReference>
<dbReference type="Proteomes" id="UP000034227">
    <property type="component" value="Unassembled WGS sequence"/>
</dbReference>
<evidence type="ECO:0000313" key="49">
    <source>
        <dbReference type="Proteomes" id="UP000034227"/>
    </source>
</evidence>
<dbReference type="EMBL" id="JJPI01000049">
    <property type="protein sequence ID" value="KKG55776.1"/>
    <property type="molecule type" value="Genomic_DNA"/>
</dbReference>
<evidence type="ECO:0000313" key="2">
    <source>
        <dbReference type="EMBL" id="KKG14437.1"/>
    </source>
</evidence>
<dbReference type="Proteomes" id="UP000034259">
    <property type="component" value="Unassembled WGS sequence"/>
</dbReference>
<dbReference type="Proteomes" id="UP000033835">
    <property type="component" value="Unassembled WGS sequence"/>
</dbReference>
<dbReference type="Proteomes" id="UP000034074">
    <property type="component" value="Unassembled WGS sequence"/>
</dbReference>
<evidence type="ECO:0000313" key="55">
    <source>
        <dbReference type="Proteomes" id="UP000034338"/>
    </source>
</evidence>
<dbReference type="Proteomes" id="UP000034409">
    <property type="component" value="Unassembled WGS sequence"/>
</dbReference>
<evidence type="ECO:0000313" key="48">
    <source>
        <dbReference type="Proteomes" id="UP000034195"/>
    </source>
</evidence>
<evidence type="ECO:0000313" key="17">
    <source>
        <dbReference type="EMBL" id="KKG82929.1"/>
    </source>
</evidence>